<name>B7LTE3_ESCF3</name>
<protein>
    <submittedName>
        <fullName evidence="1">Uncharacterized protein</fullName>
    </submittedName>
</protein>
<keyword evidence="2" id="KW-1185">Reference proteome</keyword>
<proteinExistence type="predicted"/>
<evidence type="ECO:0000313" key="1">
    <source>
        <dbReference type="EMBL" id="CAQ91002.1"/>
    </source>
</evidence>
<dbReference type="EMBL" id="CU928158">
    <property type="protein sequence ID" value="CAQ91002.1"/>
    <property type="molecule type" value="Genomic_DNA"/>
</dbReference>
<dbReference type="HOGENOM" id="CLU_2584499_0_0_6"/>
<dbReference type="AlphaFoldDB" id="B7LTE3"/>
<organism evidence="1 2">
    <name type="scientific">Escherichia fergusonii (strain ATCC 35469 / DSM 13698 / CCUG 18766 / IAM 14443 / JCM 21226 / LMG 7866 / NBRC 102419 / NCTC 12128 / CDC 0568-73)</name>
    <dbReference type="NCBI Taxonomy" id="585054"/>
    <lineage>
        <taxon>Bacteria</taxon>
        <taxon>Pseudomonadati</taxon>
        <taxon>Pseudomonadota</taxon>
        <taxon>Gammaproteobacteria</taxon>
        <taxon>Enterobacterales</taxon>
        <taxon>Enterobacteriaceae</taxon>
        <taxon>Escherichia</taxon>
    </lineage>
</organism>
<evidence type="ECO:0000313" key="2">
    <source>
        <dbReference type="Proteomes" id="UP000000745"/>
    </source>
</evidence>
<dbReference type="Proteomes" id="UP000000745">
    <property type="component" value="Chromosome"/>
</dbReference>
<accession>B7LTE3</accession>
<dbReference type="KEGG" id="efe:EFER_3528"/>
<gene>
    <name evidence="1" type="ordered locus">EFER_3528</name>
</gene>
<sequence length="80" mass="9014">MHSAEYYPLATVAFFLRKRPQSFTSAAWSGRKLPLRQPDARPTRYFRLFSQFTIILARMPAMTGAAKSCQKAMPSSASVI</sequence>
<reference evidence="2" key="1">
    <citation type="journal article" date="2009" name="PLoS Genet.">
        <title>Organised genome dynamics in the Escherichia coli species results in highly diverse adaptive paths.</title>
        <authorList>
            <person name="Touchon M."/>
            <person name="Hoede C."/>
            <person name="Tenaillon O."/>
            <person name="Barbe V."/>
            <person name="Baeriswyl S."/>
            <person name="Bidet P."/>
            <person name="Bingen E."/>
            <person name="Bonacorsi S."/>
            <person name="Bouchier C."/>
            <person name="Bouvet O."/>
            <person name="Calteau A."/>
            <person name="Chiapello H."/>
            <person name="Clermont O."/>
            <person name="Cruveiller S."/>
            <person name="Danchin A."/>
            <person name="Diard M."/>
            <person name="Dossat C."/>
            <person name="Karoui M.E."/>
            <person name="Frapy E."/>
            <person name="Garry L."/>
            <person name="Ghigo J.M."/>
            <person name="Gilles A.M."/>
            <person name="Johnson J."/>
            <person name="Le Bouguenec C."/>
            <person name="Lescat M."/>
            <person name="Mangenot S."/>
            <person name="Martinez-Jehanne V."/>
            <person name="Matic I."/>
            <person name="Nassif X."/>
            <person name="Oztas S."/>
            <person name="Petit M.A."/>
            <person name="Pichon C."/>
            <person name="Rouy Z."/>
            <person name="Ruf C.S."/>
            <person name="Schneider D."/>
            <person name="Tourret J."/>
            <person name="Vacherie B."/>
            <person name="Vallenet D."/>
            <person name="Medigue C."/>
            <person name="Rocha E.P.C."/>
            <person name="Denamur E."/>
        </authorList>
    </citation>
    <scope>NUCLEOTIDE SEQUENCE [LARGE SCALE GENOMIC DNA]</scope>
    <source>
        <strain evidence="2">ATCC 35469 / DSM 13698 / BCRC 15582 / CCUG 18766 / IAM 14443 / JCM 21226 / LMG 7866 / NBRC 102419 / NCTC 12128 / CDC 0568-73</strain>
    </source>
</reference>